<organism evidence="1 2">
    <name type="scientific">Cymbomonas tetramitiformis</name>
    <dbReference type="NCBI Taxonomy" id="36881"/>
    <lineage>
        <taxon>Eukaryota</taxon>
        <taxon>Viridiplantae</taxon>
        <taxon>Chlorophyta</taxon>
        <taxon>Pyramimonadophyceae</taxon>
        <taxon>Pyramimonadales</taxon>
        <taxon>Pyramimonadaceae</taxon>
        <taxon>Cymbomonas</taxon>
    </lineage>
</organism>
<comment type="caution">
    <text evidence="1">The sequence shown here is derived from an EMBL/GenBank/DDBJ whole genome shotgun (WGS) entry which is preliminary data.</text>
</comment>
<proteinExistence type="predicted"/>
<dbReference type="AlphaFoldDB" id="A0AAE0BLQ3"/>
<evidence type="ECO:0000313" key="1">
    <source>
        <dbReference type="EMBL" id="KAK3238275.1"/>
    </source>
</evidence>
<keyword evidence="2" id="KW-1185">Reference proteome</keyword>
<name>A0AAE0BLQ3_9CHLO</name>
<accession>A0AAE0BLQ3</accession>
<dbReference type="Proteomes" id="UP001190700">
    <property type="component" value="Unassembled WGS sequence"/>
</dbReference>
<reference evidence="1 2" key="1">
    <citation type="journal article" date="2015" name="Genome Biol. Evol.">
        <title>Comparative Genomics of a Bacterivorous Green Alga Reveals Evolutionary Causalities and Consequences of Phago-Mixotrophic Mode of Nutrition.</title>
        <authorList>
            <person name="Burns J.A."/>
            <person name="Paasch A."/>
            <person name="Narechania A."/>
            <person name="Kim E."/>
        </authorList>
    </citation>
    <scope>NUCLEOTIDE SEQUENCE [LARGE SCALE GENOMIC DNA]</scope>
    <source>
        <strain evidence="1 2">PLY_AMNH</strain>
    </source>
</reference>
<protein>
    <submittedName>
        <fullName evidence="1">Uncharacterized protein</fullName>
    </submittedName>
</protein>
<evidence type="ECO:0000313" key="2">
    <source>
        <dbReference type="Proteomes" id="UP001190700"/>
    </source>
</evidence>
<sequence length="96" mass="10718">MIATMQGLQEIVQVGARRSNNGGVSMLDTDYMRACVDVGCIDMDDDADCRDDDPAELDQHVERMNIQERQSDVPVSLKLVCEHPRIIGQCTTDSEF</sequence>
<dbReference type="EMBL" id="LGRX02034272">
    <property type="protein sequence ID" value="KAK3238275.1"/>
    <property type="molecule type" value="Genomic_DNA"/>
</dbReference>
<gene>
    <name evidence="1" type="ORF">CYMTET_51698</name>
</gene>